<reference evidence="1 2" key="1">
    <citation type="journal article" date="2015" name="Genome Announc.">
        <title>Expanding the biotechnology potential of lactobacilli through comparative genomics of 213 strains and associated genera.</title>
        <authorList>
            <person name="Sun Z."/>
            <person name="Harris H.M."/>
            <person name="McCann A."/>
            <person name="Guo C."/>
            <person name="Argimon S."/>
            <person name="Zhang W."/>
            <person name="Yang X."/>
            <person name="Jeffery I.B."/>
            <person name="Cooney J.C."/>
            <person name="Kagawa T.F."/>
            <person name="Liu W."/>
            <person name="Song Y."/>
            <person name="Salvetti E."/>
            <person name="Wrobel A."/>
            <person name="Rasinkangas P."/>
            <person name="Parkhill J."/>
            <person name="Rea M.C."/>
            <person name="O'Sullivan O."/>
            <person name="Ritari J."/>
            <person name="Douillard F.P."/>
            <person name="Paul Ross R."/>
            <person name="Yang R."/>
            <person name="Briner A.E."/>
            <person name="Felis G.E."/>
            <person name="de Vos W.M."/>
            <person name="Barrangou R."/>
            <person name="Klaenhammer T.R."/>
            <person name="Caufield P.W."/>
            <person name="Cui Y."/>
            <person name="Zhang H."/>
            <person name="O'Toole P.W."/>
        </authorList>
    </citation>
    <scope>NUCLEOTIDE SEQUENCE [LARGE SCALE GENOMIC DNA]</scope>
    <source>
        <strain evidence="1 2">DSM 16991</strain>
    </source>
</reference>
<dbReference type="GO" id="GO:0032259">
    <property type="term" value="P:methylation"/>
    <property type="evidence" value="ECO:0007669"/>
    <property type="project" value="UniProtKB-KW"/>
</dbReference>
<keyword evidence="1" id="KW-0808">Transferase</keyword>
<dbReference type="PANTHER" id="PTHR43460:SF1">
    <property type="entry name" value="METHYLTRANSFERASE TYPE 11 DOMAIN-CONTAINING PROTEIN"/>
    <property type="match status" value="1"/>
</dbReference>
<dbReference type="Gene3D" id="3.40.50.150">
    <property type="entry name" value="Vaccinia Virus protein VP39"/>
    <property type="match status" value="1"/>
</dbReference>
<dbReference type="Proteomes" id="UP000050949">
    <property type="component" value="Unassembled WGS sequence"/>
</dbReference>
<sequence length="255" mass="28692">MDKDALLTQWQKEEKAGISGWDFSRLAGRWYNDPLPWHYKKIVRDHLRRNDHLLDMGTGGGELLRSFHHDPALTSVTEAWEPNVKLLEGTLAQRGVAVYAVPKDEPAQLPVPDASQDIILNSHAAFDADLIFSKLKPGGLFITEQVGATNNFALSRFLVPDYTPAFPDNTMLHTVAAFDRAGMEIIQADTAHPTMTFFDVGAVVYYASIIQWEFPGFSVAQAKDQLFVLQGLIETHRRIVTKEDRFLVMARKPSR</sequence>
<dbReference type="GO" id="GO:0008168">
    <property type="term" value="F:methyltransferase activity"/>
    <property type="evidence" value="ECO:0007669"/>
    <property type="project" value="UniProtKB-KW"/>
</dbReference>
<dbReference type="InterPro" id="IPR052939">
    <property type="entry name" value="23S_rRNA_MeTrnsfrase_RlmA"/>
</dbReference>
<dbReference type="PANTHER" id="PTHR43460">
    <property type="entry name" value="METHYLTRANSFERASE"/>
    <property type="match status" value="1"/>
</dbReference>
<dbReference type="AlphaFoldDB" id="A0A0R1XH24"/>
<dbReference type="EMBL" id="AZFW01000015">
    <property type="protein sequence ID" value="KRM29392.1"/>
    <property type="molecule type" value="Genomic_DNA"/>
</dbReference>
<organism evidence="1 2">
    <name type="scientific">Schleiferilactobacillus harbinensis DSM 16991</name>
    <dbReference type="NCBI Taxonomy" id="1122147"/>
    <lineage>
        <taxon>Bacteria</taxon>
        <taxon>Bacillati</taxon>
        <taxon>Bacillota</taxon>
        <taxon>Bacilli</taxon>
        <taxon>Lactobacillales</taxon>
        <taxon>Lactobacillaceae</taxon>
        <taxon>Schleiferilactobacillus</taxon>
    </lineage>
</organism>
<evidence type="ECO:0000313" key="1">
    <source>
        <dbReference type="EMBL" id="KRM29392.1"/>
    </source>
</evidence>
<gene>
    <name evidence="1" type="ORF">FC91_GL000746</name>
</gene>
<dbReference type="eggNOG" id="COG2226">
    <property type="taxonomic scope" value="Bacteria"/>
</dbReference>
<name>A0A0R1XH24_9LACO</name>
<comment type="caution">
    <text evidence="1">The sequence shown here is derived from an EMBL/GenBank/DDBJ whole genome shotgun (WGS) entry which is preliminary data.</text>
</comment>
<dbReference type="InterPro" id="IPR029063">
    <property type="entry name" value="SAM-dependent_MTases_sf"/>
</dbReference>
<accession>A0A0R1XH24</accession>
<dbReference type="PATRIC" id="fig|1122147.4.peg.774"/>
<dbReference type="SUPFAM" id="SSF53335">
    <property type="entry name" value="S-adenosyl-L-methionine-dependent methyltransferases"/>
    <property type="match status" value="1"/>
</dbReference>
<proteinExistence type="predicted"/>
<protein>
    <submittedName>
        <fullName evidence="1">Methyltransferase</fullName>
    </submittedName>
</protein>
<evidence type="ECO:0000313" key="2">
    <source>
        <dbReference type="Proteomes" id="UP000050949"/>
    </source>
</evidence>
<dbReference type="RefSeq" id="WP_027829361.1">
    <property type="nucleotide sequence ID" value="NZ_AUEH01000055.1"/>
</dbReference>
<keyword evidence="1" id="KW-0489">Methyltransferase</keyword>
<dbReference type="OrthoDB" id="9795864at2"/>